<dbReference type="PROSITE" id="PS51133">
    <property type="entry name" value="ZF_TFIIS_2"/>
    <property type="match status" value="1"/>
</dbReference>
<dbReference type="PANTHER" id="PTHR11477">
    <property type="entry name" value="TRANSCRIPTION FACTOR S-II ZINC FINGER DOMAIN-CONTAINING PROTEIN"/>
    <property type="match status" value="1"/>
</dbReference>
<keyword evidence="1" id="KW-0479">Metal-binding</keyword>
<sequence length="204" mass="23793">MENRSVSGYDNLIESYMEDIEDTDFKSKYSYQIKSEQAKRLDKEVSRGVSILKLNNFIQDHNKSLKIEESIFEYSLIYSRNNSLAEDLICAVYEDKLQDIINNLNPKSSIKNNYLLEAIKTEKVEASKIGFMTPSELFPKTWEKIIQKREYQKNKAENLASTDLYKCYKCGERKCKVTQMQTRSADEPMTTFVNCLVCGFTFKK</sequence>
<dbReference type="GO" id="GO:0006351">
    <property type="term" value="P:DNA-templated transcription"/>
    <property type="evidence" value="ECO:0007669"/>
    <property type="project" value="InterPro"/>
</dbReference>
<keyword evidence="3" id="KW-0862">Zinc</keyword>
<name>A0A6C0ACE0_9ZZZZ</name>
<evidence type="ECO:0000256" key="1">
    <source>
        <dbReference type="ARBA" id="ARBA00022723"/>
    </source>
</evidence>
<dbReference type="GO" id="GO:0008270">
    <property type="term" value="F:zinc ion binding"/>
    <property type="evidence" value="ECO:0007669"/>
    <property type="project" value="UniProtKB-KW"/>
</dbReference>
<proteinExistence type="predicted"/>
<dbReference type="PROSITE" id="PS00466">
    <property type="entry name" value="ZF_TFIIS_1"/>
    <property type="match status" value="1"/>
</dbReference>
<feature type="domain" description="TFIIS-type" evidence="4">
    <location>
        <begin position="163"/>
        <end position="203"/>
    </location>
</feature>
<protein>
    <recommendedName>
        <fullName evidence="4">TFIIS-type domain-containing protein</fullName>
    </recommendedName>
</protein>
<dbReference type="SUPFAM" id="SSF57783">
    <property type="entry name" value="Zinc beta-ribbon"/>
    <property type="match status" value="1"/>
</dbReference>
<dbReference type="InterPro" id="IPR001222">
    <property type="entry name" value="Znf_TFIIS"/>
</dbReference>
<reference evidence="5" key="1">
    <citation type="journal article" date="2020" name="Nature">
        <title>Giant virus diversity and host interactions through global metagenomics.</title>
        <authorList>
            <person name="Schulz F."/>
            <person name="Roux S."/>
            <person name="Paez-Espino D."/>
            <person name="Jungbluth S."/>
            <person name="Walsh D.A."/>
            <person name="Denef V.J."/>
            <person name="McMahon K.D."/>
            <person name="Konstantinidis K.T."/>
            <person name="Eloe-Fadrosh E.A."/>
            <person name="Kyrpides N.C."/>
            <person name="Woyke T."/>
        </authorList>
    </citation>
    <scope>NUCLEOTIDE SEQUENCE</scope>
    <source>
        <strain evidence="5">GVMAG-S-1004661-13</strain>
    </source>
</reference>
<dbReference type="GO" id="GO:0003676">
    <property type="term" value="F:nucleic acid binding"/>
    <property type="evidence" value="ECO:0007669"/>
    <property type="project" value="InterPro"/>
</dbReference>
<evidence type="ECO:0000256" key="3">
    <source>
        <dbReference type="ARBA" id="ARBA00022833"/>
    </source>
</evidence>
<evidence type="ECO:0000256" key="2">
    <source>
        <dbReference type="ARBA" id="ARBA00022771"/>
    </source>
</evidence>
<evidence type="ECO:0000259" key="4">
    <source>
        <dbReference type="PROSITE" id="PS51133"/>
    </source>
</evidence>
<dbReference type="EMBL" id="MN740546">
    <property type="protein sequence ID" value="QHS77377.1"/>
    <property type="molecule type" value="Genomic_DNA"/>
</dbReference>
<dbReference type="Gene3D" id="2.20.25.10">
    <property type="match status" value="1"/>
</dbReference>
<dbReference type="AlphaFoldDB" id="A0A6C0ACE0"/>
<dbReference type="SMART" id="SM00440">
    <property type="entry name" value="ZnF_C2C2"/>
    <property type="match status" value="1"/>
</dbReference>
<organism evidence="5">
    <name type="scientific">viral metagenome</name>
    <dbReference type="NCBI Taxonomy" id="1070528"/>
    <lineage>
        <taxon>unclassified sequences</taxon>
        <taxon>metagenomes</taxon>
        <taxon>organismal metagenomes</taxon>
    </lineage>
</organism>
<dbReference type="CDD" id="cd13749">
    <property type="entry name" value="Zn-ribbon_TFIIS"/>
    <property type="match status" value="1"/>
</dbReference>
<dbReference type="GO" id="GO:0005634">
    <property type="term" value="C:nucleus"/>
    <property type="evidence" value="ECO:0007669"/>
    <property type="project" value="TreeGrafter"/>
</dbReference>
<dbReference type="Pfam" id="PF01096">
    <property type="entry name" value="Zn_ribbon_TFIIS"/>
    <property type="match status" value="1"/>
</dbReference>
<dbReference type="PANTHER" id="PTHR11477:SF0">
    <property type="entry name" value="IP08861P-RELATED"/>
    <property type="match status" value="1"/>
</dbReference>
<accession>A0A6C0ACE0</accession>
<keyword evidence="2" id="KW-0863">Zinc-finger</keyword>
<evidence type="ECO:0000313" key="5">
    <source>
        <dbReference type="EMBL" id="QHS77377.1"/>
    </source>
</evidence>